<dbReference type="InterPro" id="IPR014729">
    <property type="entry name" value="Rossmann-like_a/b/a_fold"/>
</dbReference>
<evidence type="ECO:0000256" key="2">
    <source>
        <dbReference type="SAM" id="MobiDB-lite"/>
    </source>
</evidence>
<keyword evidence="5" id="KW-1185">Reference proteome</keyword>
<evidence type="ECO:0000259" key="3">
    <source>
        <dbReference type="Pfam" id="PF00582"/>
    </source>
</evidence>
<dbReference type="Pfam" id="PF00582">
    <property type="entry name" value="Usp"/>
    <property type="match status" value="2"/>
</dbReference>
<dbReference type="Gene3D" id="3.40.50.620">
    <property type="entry name" value="HUPs"/>
    <property type="match status" value="2"/>
</dbReference>
<evidence type="ECO:0000256" key="1">
    <source>
        <dbReference type="ARBA" id="ARBA00008791"/>
    </source>
</evidence>
<reference evidence="4 5" key="1">
    <citation type="submission" date="2021-01" db="EMBL/GenBank/DDBJ databases">
        <title>Sequencing the genomes of 1000 actinobacteria strains.</title>
        <authorList>
            <person name="Klenk H.-P."/>
        </authorList>
    </citation>
    <scope>NUCLEOTIDE SEQUENCE [LARGE SCALE GENOMIC DNA]</scope>
    <source>
        <strain evidence="4 5">DSM 18662</strain>
    </source>
</reference>
<comment type="similarity">
    <text evidence="1">Belongs to the universal stress protein A family.</text>
</comment>
<name>A0ABS2RNN8_9ACTN</name>
<dbReference type="Proteomes" id="UP000704762">
    <property type="component" value="Unassembled WGS sequence"/>
</dbReference>
<evidence type="ECO:0000313" key="5">
    <source>
        <dbReference type="Proteomes" id="UP000704762"/>
    </source>
</evidence>
<feature type="domain" description="UspA" evidence="3">
    <location>
        <begin position="10"/>
        <end position="145"/>
    </location>
</feature>
<organism evidence="4 5">
    <name type="scientific">Microlunatus panaciterrae</name>
    <dbReference type="NCBI Taxonomy" id="400768"/>
    <lineage>
        <taxon>Bacteria</taxon>
        <taxon>Bacillati</taxon>
        <taxon>Actinomycetota</taxon>
        <taxon>Actinomycetes</taxon>
        <taxon>Propionibacteriales</taxon>
        <taxon>Propionibacteriaceae</taxon>
        <taxon>Microlunatus</taxon>
    </lineage>
</organism>
<evidence type="ECO:0000313" key="4">
    <source>
        <dbReference type="EMBL" id="MBM7800630.1"/>
    </source>
</evidence>
<accession>A0ABS2RNN8</accession>
<dbReference type="SUPFAM" id="SSF52402">
    <property type="entry name" value="Adenine nucleotide alpha hydrolases-like"/>
    <property type="match status" value="2"/>
</dbReference>
<feature type="region of interest" description="Disordered" evidence="2">
    <location>
        <begin position="291"/>
        <end position="311"/>
    </location>
</feature>
<dbReference type="EMBL" id="JAFBCF010000001">
    <property type="protein sequence ID" value="MBM7800630.1"/>
    <property type="molecule type" value="Genomic_DNA"/>
</dbReference>
<gene>
    <name evidence="4" type="ORF">JOE57_003551</name>
</gene>
<sequence length="311" mass="32809">MSTTGRHPATIVVGVDGGDDGLRAVDYAVREAGIRKAELVVAHVIDLSPLLGAPAMMYGADVLKRAGEEAVDAAVRRVRATGFPSDRVRGEVAMGNVGAVLCSMSQEASLVVLGRRDLSGFERLFAGSTCVSVGARAHCPVIVVPPGWAPLDLLTIGVGIDGSARSEPALEWAFEEADARGATLRVIHAWEPHAPFLSDDSEYAEAVSRWALDAELAVAESLAGWQQDYPGVHVERVFKREHPIRALLSESEHLDLLYVGVRGAGGVPGLALGSVARGVLAGASCPVSLVRRGPSSSRRRRREEVGASDRG</sequence>
<dbReference type="RefSeq" id="WP_204919985.1">
    <property type="nucleotide sequence ID" value="NZ_BAAAQP010000003.1"/>
</dbReference>
<dbReference type="PRINTS" id="PR01438">
    <property type="entry name" value="UNVRSLSTRESS"/>
</dbReference>
<comment type="caution">
    <text evidence="4">The sequence shown here is derived from an EMBL/GenBank/DDBJ whole genome shotgun (WGS) entry which is preliminary data.</text>
</comment>
<feature type="compositionally biased region" description="Basic and acidic residues" evidence="2">
    <location>
        <begin position="302"/>
        <end position="311"/>
    </location>
</feature>
<dbReference type="InterPro" id="IPR006015">
    <property type="entry name" value="Universal_stress_UspA"/>
</dbReference>
<dbReference type="PANTHER" id="PTHR46268:SF6">
    <property type="entry name" value="UNIVERSAL STRESS PROTEIN UP12"/>
    <property type="match status" value="1"/>
</dbReference>
<feature type="domain" description="UspA" evidence="3">
    <location>
        <begin position="155"/>
        <end position="291"/>
    </location>
</feature>
<dbReference type="PANTHER" id="PTHR46268">
    <property type="entry name" value="STRESS RESPONSE PROTEIN NHAX"/>
    <property type="match status" value="1"/>
</dbReference>
<proteinExistence type="inferred from homology"/>
<dbReference type="InterPro" id="IPR006016">
    <property type="entry name" value="UspA"/>
</dbReference>
<protein>
    <submittedName>
        <fullName evidence="4">Nucleotide-binding universal stress UspA family protein</fullName>
    </submittedName>
</protein>
<dbReference type="CDD" id="cd00293">
    <property type="entry name" value="USP-like"/>
    <property type="match status" value="1"/>
</dbReference>